<feature type="compositionally biased region" description="Low complexity" evidence="1">
    <location>
        <begin position="60"/>
        <end position="82"/>
    </location>
</feature>
<protein>
    <submittedName>
        <fullName evidence="2">Uncharacterized protein</fullName>
    </submittedName>
</protein>
<dbReference type="AlphaFoldDB" id="A0AAV4S5F6"/>
<sequence length="98" mass="10846">MLQNKTEVEINGQNKRLTPHRSNYNNPTFTSGTVRSTQVVPDRPHCHPAPIRDPPPPLPRYSSCYSSRSSSSHYSRSNSLPSSPSPAPLPSLQVQLLP</sequence>
<evidence type="ECO:0000256" key="1">
    <source>
        <dbReference type="SAM" id="MobiDB-lite"/>
    </source>
</evidence>
<evidence type="ECO:0000313" key="2">
    <source>
        <dbReference type="EMBL" id="GIY27791.1"/>
    </source>
</evidence>
<dbReference type="EMBL" id="BPLR01008852">
    <property type="protein sequence ID" value="GIY27791.1"/>
    <property type="molecule type" value="Genomic_DNA"/>
</dbReference>
<dbReference type="Proteomes" id="UP001054945">
    <property type="component" value="Unassembled WGS sequence"/>
</dbReference>
<proteinExistence type="predicted"/>
<keyword evidence="3" id="KW-1185">Reference proteome</keyword>
<gene>
    <name evidence="2" type="ORF">CEXT_83201</name>
</gene>
<feature type="region of interest" description="Disordered" evidence="1">
    <location>
        <begin position="1"/>
        <end position="98"/>
    </location>
</feature>
<accession>A0AAV4S5F6</accession>
<feature type="compositionally biased region" description="Polar residues" evidence="1">
    <location>
        <begin position="1"/>
        <end position="39"/>
    </location>
</feature>
<organism evidence="2 3">
    <name type="scientific">Caerostris extrusa</name>
    <name type="common">Bark spider</name>
    <name type="synonym">Caerostris bankana</name>
    <dbReference type="NCBI Taxonomy" id="172846"/>
    <lineage>
        <taxon>Eukaryota</taxon>
        <taxon>Metazoa</taxon>
        <taxon>Ecdysozoa</taxon>
        <taxon>Arthropoda</taxon>
        <taxon>Chelicerata</taxon>
        <taxon>Arachnida</taxon>
        <taxon>Araneae</taxon>
        <taxon>Araneomorphae</taxon>
        <taxon>Entelegynae</taxon>
        <taxon>Araneoidea</taxon>
        <taxon>Araneidae</taxon>
        <taxon>Caerostris</taxon>
    </lineage>
</organism>
<evidence type="ECO:0000313" key="3">
    <source>
        <dbReference type="Proteomes" id="UP001054945"/>
    </source>
</evidence>
<name>A0AAV4S5F6_CAEEX</name>
<comment type="caution">
    <text evidence="2">The sequence shown here is derived from an EMBL/GenBank/DDBJ whole genome shotgun (WGS) entry which is preliminary data.</text>
</comment>
<reference evidence="2 3" key="1">
    <citation type="submission" date="2021-06" db="EMBL/GenBank/DDBJ databases">
        <title>Caerostris extrusa draft genome.</title>
        <authorList>
            <person name="Kono N."/>
            <person name="Arakawa K."/>
        </authorList>
    </citation>
    <scope>NUCLEOTIDE SEQUENCE [LARGE SCALE GENOMIC DNA]</scope>
</reference>